<dbReference type="InterPro" id="IPR036872">
    <property type="entry name" value="CH_dom_sf"/>
</dbReference>
<dbReference type="Ensembl" id="ENSSFAT00005048520.1">
    <property type="protein sequence ID" value="ENSSFAP00005046929.1"/>
    <property type="gene ID" value="ENSSFAG00005022846.1"/>
</dbReference>
<gene>
    <name evidence="9" type="primary">clmnb</name>
</gene>
<dbReference type="Proteomes" id="UP000472267">
    <property type="component" value="Chromosome 15"/>
</dbReference>
<evidence type="ECO:0000256" key="1">
    <source>
        <dbReference type="ARBA" id="ARBA00004370"/>
    </source>
</evidence>
<dbReference type="GO" id="GO:0051015">
    <property type="term" value="F:actin filament binding"/>
    <property type="evidence" value="ECO:0007669"/>
    <property type="project" value="TreeGrafter"/>
</dbReference>
<evidence type="ECO:0000256" key="3">
    <source>
        <dbReference type="ARBA" id="ARBA00022737"/>
    </source>
</evidence>
<dbReference type="PROSITE" id="PS00020">
    <property type="entry name" value="ACTININ_2"/>
    <property type="match status" value="1"/>
</dbReference>
<dbReference type="FunFam" id="1.10.418.10:FF:000057">
    <property type="entry name" value="Calmin"/>
    <property type="match status" value="1"/>
</dbReference>
<keyword evidence="5" id="KW-0472">Membrane</keyword>
<feature type="compositionally biased region" description="Basic and acidic residues" evidence="7">
    <location>
        <begin position="683"/>
        <end position="700"/>
    </location>
</feature>
<keyword evidence="3" id="KW-0677">Repeat</keyword>
<keyword evidence="6" id="KW-0009">Actin-binding</keyword>
<evidence type="ECO:0000256" key="7">
    <source>
        <dbReference type="SAM" id="MobiDB-lite"/>
    </source>
</evidence>
<evidence type="ECO:0000313" key="10">
    <source>
        <dbReference type="Proteomes" id="UP000472267"/>
    </source>
</evidence>
<evidence type="ECO:0000256" key="2">
    <source>
        <dbReference type="ARBA" id="ARBA00022692"/>
    </source>
</evidence>
<name>A0A672J0T7_SALFA</name>
<dbReference type="SUPFAM" id="SSF47576">
    <property type="entry name" value="Calponin-homology domain, CH-domain"/>
    <property type="match status" value="1"/>
</dbReference>
<feature type="region of interest" description="Disordered" evidence="7">
    <location>
        <begin position="503"/>
        <end position="546"/>
    </location>
</feature>
<dbReference type="PANTHER" id="PTHR47535:SF9">
    <property type="entry name" value="CALPONIN-HOMOLOGY (CH) DOMAIN-CONTAINING PROTEIN"/>
    <property type="match status" value="1"/>
</dbReference>
<dbReference type="Pfam" id="PF00307">
    <property type="entry name" value="CH"/>
    <property type="match status" value="2"/>
</dbReference>
<dbReference type="AlphaFoldDB" id="A0A672J0T7"/>
<feature type="domain" description="Calponin-homology (CH)" evidence="8">
    <location>
        <begin position="211"/>
        <end position="315"/>
    </location>
</feature>
<keyword evidence="10" id="KW-1185">Reference proteome</keyword>
<dbReference type="InParanoid" id="A0A672J0T7"/>
<accession>A0A672J0T7</accession>
<evidence type="ECO:0000256" key="4">
    <source>
        <dbReference type="ARBA" id="ARBA00022989"/>
    </source>
</evidence>
<proteinExistence type="predicted"/>
<protein>
    <recommendedName>
        <fullName evidence="8">Calponin-homology (CH) domain-containing protein</fullName>
    </recommendedName>
</protein>
<feature type="region of interest" description="Disordered" evidence="7">
    <location>
        <begin position="170"/>
        <end position="207"/>
    </location>
</feature>
<dbReference type="Gene3D" id="1.10.418.10">
    <property type="entry name" value="Calponin-like domain"/>
    <property type="match status" value="2"/>
</dbReference>
<sequence>MINATVWFLFTQTLNSETCNLDKDGQTQKKRVFMFSRPSDERTAVQQRVFTRWMNVFLQRRDPPIQVLDLFSDVQDGRVLMALLEELSGCRLLYRFRSSSHRIFRLNNISKALAFLDDRHVSLLGIDATGVSDGVPSVVLSLIWNLILHFQVKEVMGGLHRRLSSSLTSLSVSSYPSSDDLSPRGDEPGSYSSNTLPSKGRRAAREPKYHGKALKSLLQWVQRCTKKYGIDVQDFGRSWRSGLAFLGLIKSINPDLVDLRESFCKEPRENIQQAFMIAQQSLDIPPLLEPEDVMSSSPDEKSIITYVSMFLGLHSLSNEVSSGSTRPALLGTNGETKSVSERPLVRNAGRSRRSLQPPSPLDATVISPEIQSWMEMDSGRGHGKRRSDDNHISLSSEEGIYTLPALDSDEEDAYSYILDLNKDVFQPYNQLKRQVPKVEEETAEEMIEELKRPEVCQTVNGGLESPTLQSEDLDQGSLIEAESEVHRKFNLDMNESFLREVTNNRGEFDPEPGAESGRKEERQQGRAVGEQSSSDGGCGEEVEEKKMENVRWVKDVSDEISNDAVKAKVSKVACWQKSVEEGEEGGLFERRVSEWRVAQDEDEREHLARCENVHNLGNIGEESEVREKEQRMKSQSCEVRGKTLITQTPVSTKGEGGRSRVFECQGKILSIRNPKDEEEMEETNTKNDQETAAERPAHENDTEDEEDAHHEDDAATAASQSVR</sequence>
<dbReference type="PROSITE" id="PS00019">
    <property type="entry name" value="ACTININ_1"/>
    <property type="match status" value="1"/>
</dbReference>
<feature type="region of interest" description="Disordered" evidence="7">
    <location>
        <begin position="620"/>
        <end position="723"/>
    </location>
</feature>
<dbReference type="OMA" id="QDGRMLM"/>
<dbReference type="GO" id="GO:0034993">
    <property type="term" value="C:meiotic nuclear membrane microtubule tethering complex"/>
    <property type="evidence" value="ECO:0007669"/>
    <property type="project" value="TreeGrafter"/>
</dbReference>
<dbReference type="GO" id="GO:0007097">
    <property type="term" value="P:nuclear migration"/>
    <property type="evidence" value="ECO:0007669"/>
    <property type="project" value="TreeGrafter"/>
</dbReference>
<dbReference type="InterPro" id="IPR001715">
    <property type="entry name" value="CH_dom"/>
</dbReference>
<dbReference type="GO" id="GO:0005640">
    <property type="term" value="C:nuclear outer membrane"/>
    <property type="evidence" value="ECO:0007669"/>
    <property type="project" value="TreeGrafter"/>
</dbReference>
<dbReference type="PANTHER" id="PTHR47535">
    <property type="entry name" value="MUSCLE-SPECIFIC PROTEIN 300 KDA, ISOFORM G"/>
    <property type="match status" value="1"/>
</dbReference>
<dbReference type="GO" id="GO:0005737">
    <property type="term" value="C:cytoplasm"/>
    <property type="evidence" value="ECO:0007669"/>
    <property type="project" value="TreeGrafter"/>
</dbReference>
<dbReference type="InterPro" id="IPR052403">
    <property type="entry name" value="LINC-complex_assoc"/>
</dbReference>
<feature type="compositionally biased region" description="Basic and acidic residues" evidence="7">
    <location>
        <begin position="623"/>
        <end position="632"/>
    </location>
</feature>
<reference evidence="9" key="3">
    <citation type="submission" date="2025-09" db="UniProtKB">
        <authorList>
            <consortium name="Ensembl"/>
        </authorList>
    </citation>
    <scope>IDENTIFICATION</scope>
</reference>
<feature type="compositionally biased region" description="Low complexity" evidence="7">
    <location>
        <begin position="170"/>
        <end position="180"/>
    </location>
</feature>
<organism evidence="9 10">
    <name type="scientific">Salarias fasciatus</name>
    <name type="common">Jewelled blenny</name>
    <name type="synonym">Blennius fasciatus</name>
    <dbReference type="NCBI Taxonomy" id="181472"/>
    <lineage>
        <taxon>Eukaryota</taxon>
        <taxon>Metazoa</taxon>
        <taxon>Chordata</taxon>
        <taxon>Craniata</taxon>
        <taxon>Vertebrata</taxon>
        <taxon>Euteleostomi</taxon>
        <taxon>Actinopterygii</taxon>
        <taxon>Neopterygii</taxon>
        <taxon>Teleostei</taxon>
        <taxon>Neoteleostei</taxon>
        <taxon>Acanthomorphata</taxon>
        <taxon>Ovalentaria</taxon>
        <taxon>Blenniimorphae</taxon>
        <taxon>Blenniiformes</taxon>
        <taxon>Blennioidei</taxon>
        <taxon>Blenniidae</taxon>
        <taxon>Salariinae</taxon>
        <taxon>Salarias</taxon>
    </lineage>
</organism>
<evidence type="ECO:0000313" key="9">
    <source>
        <dbReference type="Ensembl" id="ENSSFAP00005046929.1"/>
    </source>
</evidence>
<dbReference type="SMART" id="SM00033">
    <property type="entry name" value="CH"/>
    <property type="match status" value="2"/>
</dbReference>
<keyword evidence="4" id="KW-1133">Transmembrane helix</keyword>
<reference evidence="9" key="2">
    <citation type="submission" date="2025-08" db="UniProtKB">
        <authorList>
            <consortium name="Ensembl"/>
        </authorList>
    </citation>
    <scope>IDENTIFICATION</scope>
</reference>
<evidence type="ECO:0000256" key="5">
    <source>
        <dbReference type="ARBA" id="ARBA00023136"/>
    </source>
</evidence>
<feature type="domain" description="Calponin-homology (CH)" evidence="8">
    <location>
        <begin position="44"/>
        <end position="151"/>
    </location>
</feature>
<dbReference type="InterPro" id="IPR001589">
    <property type="entry name" value="Actinin_actin-bd_CS"/>
</dbReference>
<dbReference type="PROSITE" id="PS50021">
    <property type="entry name" value="CH"/>
    <property type="match status" value="2"/>
</dbReference>
<comment type="subcellular location">
    <subcellularLocation>
        <location evidence="1">Membrane</location>
    </subcellularLocation>
</comment>
<reference evidence="9" key="1">
    <citation type="submission" date="2019-06" db="EMBL/GenBank/DDBJ databases">
        <authorList>
            <consortium name="Wellcome Sanger Institute Data Sharing"/>
        </authorList>
    </citation>
    <scope>NUCLEOTIDE SEQUENCE [LARGE SCALE GENOMIC DNA]</scope>
</reference>
<evidence type="ECO:0000259" key="8">
    <source>
        <dbReference type="PROSITE" id="PS50021"/>
    </source>
</evidence>
<keyword evidence="2" id="KW-0812">Transmembrane</keyword>
<evidence type="ECO:0000256" key="6">
    <source>
        <dbReference type="ARBA" id="ARBA00023203"/>
    </source>
</evidence>